<evidence type="ECO:0000313" key="2">
    <source>
        <dbReference type="Proteomes" id="UP000289738"/>
    </source>
</evidence>
<keyword evidence="2" id="KW-1185">Reference proteome</keyword>
<dbReference type="EMBL" id="SDMP01000008">
    <property type="protein sequence ID" value="RYR42427.1"/>
    <property type="molecule type" value="Genomic_DNA"/>
</dbReference>
<dbReference type="Proteomes" id="UP000289738">
    <property type="component" value="Chromosome A08"/>
</dbReference>
<proteinExistence type="predicted"/>
<gene>
    <name evidence="1" type="ORF">Ahy_A08g038912</name>
</gene>
<organism evidence="1 2">
    <name type="scientific">Arachis hypogaea</name>
    <name type="common">Peanut</name>
    <dbReference type="NCBI Taxonomy" id="3818"/>
    <lineage>
        <taxon>Eukaryota</taxon>
        <taxon>Viridiplantae</taxon>
        <taxon>Streptophyta</taxon>
        <taxon>Embryophyta</taxon>
        <taxon>Tracheophyta</taxon>
        <taxon>Spermatophyta</taxon>
        <taxon>Magnoliopsida</taxon>
        <taxon>eudicotyledons</taxon>
        <taxon>Gunneridae</taxon>
        <taxon>Pentapetalae</taxon>
        <taxon>rosids</taxon>
        <taxon>fabids</taxon>
        <taxon>Fabales</taxon>
        <taxon>Fabaceae</taxon>
        <taxon>Papilionoideae</taxon>
        <taxon>50 kb inversion clade</taxon>
        <taxon>dalbergioids sensu lato</taxon>
        <taxon>Dalbergieae</taxon>
        <taxon>Pterocarpus clade</taxon>
        <taxon>Arachis</taxon>
    </lineage>
</organism>
<protein>
    <submittedName>
        <fullName evidence="1">Uncharacterized protein</fullName>
    </submittedName>
</protein>
<accession>A0A445BUQ2</accession>
<dbReference type="AlphaFoldDB" id="A0A445BUQ2"/>
<comment type="caution">
    <text evidence="1">The sequence shown here is derived from an EMBL/GenBank/DDBJ whole genome shotgun (WGS) entry which is preliminary data.</text>
</comment>
<sequence length="60" mass="6945">MSEIRKVYRVEFVPLGDTETWPDYSDPTMVANPALRQTSKGYPKSTRYLNEMDSRKMSGL</sequence>
<evidence type="ECO:0000313" key="1">
    <source>
        <dbReference type="EMBL" id="RYR42427.1"/>
    </source>
</evidence>
<reference evidence="1 2" key="1">
    <citation type="submission" date="2019-01" db="EMBL/GenBank/DDBJ databases">
        <title>Sequencing of cultivated peanut Arachis hypogaea provides insights into genome evolution and oil improvement.</title>
        <authorList>
            <person name="Chen X."/>
        </authorList>
    </citation>
    <scope>NUCLEOTIDE SEQUENCE [LARGE SCALE GENOMIC DNA]</scope>
    <source>
        <strain evidence="2">cv. Fuhuasheng</strain>
        <tissue evidence="1">Leaves</tissue>
    </source>
</reference>
<name>A0A445BUQ2_ARAHY</name>